<accession>A0A370HNN9</accession>
<protein>
    <submittedName>
        <fullName evidence="2">Uncharacterized protein</fullName>
    </submittedName>
</protein>
<comment type="caution">
    <text evidence="2">The sequence shown here is derived from an EMBL/GenBank/DDBJ whole genome shotgun (WGS) entry which is preliminary data.</text>
</comment>
<evidence type="ECO:0000313" key="2">
    <source>
        <dbReference type="EMBL" id="RDI58524.1"/>
    </source>
</evidence>
<proteinExistence type="predicted"/>
<evidence type="ECO:0000256" key="1">
    <source>
        <dbReference type="SAM" id="MobiDB-lite"/>
    </source>
</evidence>
<evidence type="ECO:0000313" key="3">
    <source>
        <dbReference type="Proteomes" id="UP000254925"/>
    </source>
</evidence>
<dbReference type="Proteomes" id="UP000254925">
    <property type="component" value="Unassembled WGS sequence"/>
</dbReference>
<sequence>MIELLRSLLEPMKEDGLADMRPQGSAYLEGPRLGR</sequence>
<keyword evidence="3" id="KW-1185">Reference proteome</keyword>
<feature type="region of interest" description="Disordered" evidence="1">
    <location>
        <begin position="13"/>
        <end position="35"/>
    </location>
</feature>
<organism evidence="2 3">
    <name type="scientific">Microvirga subterranea</name>
    <dbReference type="NCBI Taxonomy" id="186651"/>
    <lineage>
        <taxon>Bacteria</taxon>
        <taxon>Pseudomonadati</taxon>
        <taxon>Pseudomonadota</taxon>
        <taxon>Alphaproteobacteria</taxon>
        <taxon>Hyphomicrobiales</taxon>
        <taxon>Methylobacteriaceae</taxon>
        <taxon>Microvirga</taxon>
    </lineage>
</organism>
<dbReference type="AlphaFoldDB" id="A0A370HNN9"/>
<gene>
    <name evidence="2" type="ORF">DES45_10545</name>
</gene>
<name>A0A370HNN9_9HYPH</name>
<dbReference type="EMBL" id="QQBB01000005">
    <property type="protein sequence ID" value="RDI58524.1"/>
    <property type="molecule type" value="Genomic_DNA"/>
</dbReference>
<reference evidence="2 3" key="1">
    <citation type="submission" date="2018-07" db="EMBL/GenBank/DDBJ databases">
        <title>Genomic Encyclopedia of Type Strains, Phase IV (KMG-IV): sequencing the most valuable type-strain genomes for metagenomic binning, comparative biology and taxonomic classification.</title>
        <authorList>
            <person name="Goeker M."/>
        </authorList>
    </citation>
    <scope>NUCLEOTIDE SEQUENCE [LARGE SCALE GENOMIC DNA]</scope>
    <source>
        <strain evidence="2 3">DSM 14364</strain>
    </source>
</reference>